<proteinExistence type="predicted"/>
<gene>
    <name evidence="1" type="ORF">B7Z01_02820</name>
</gene>
<reference evidence="1 2" key="1">
    <citation type="submission" date="2017-03" db="EMBL/GenBank/DDBJ databases">
        <title>Lifting the veil on microbial sulfur biogeochemistry in mining wastewaters.</title>
        <authorList>
            <person name="Kantor R.S."/>
            <person name="Colenbrander Nelson T."/>
            <person name="Marshall S."/>
            <person name="Bennett D."/>
            <person name="Apte S."/>
            <person name="Camacho D."/>
            <person name="Thomas B.C."/>
            <person name="Warren L.A."/>
            <person name="Banfield J.F."/>
        </authorList>
    </citation>
    <scope>NUCLEOTIDE SEQUENCE [LARGE SCALE GENOMIC DNA]</scope>
    <source>
        <strain evidence="1">32-69-9</strain>
    </source>
</reference>
<name>A0A258FUH0_9CAUL</name>
<comment type="caution">
    <text evidence="1">The sequence shown here is derived from an EMBL/GenBank/DDBJ whole genome shotgun (WGS) entry which is preliminary data.</text>
</comment>
<dbReference type="EMBL" id="NCEB01000004">
    <property type="protein sequence ID" value="OYX35392.1"/>
    <property type="molecule type" value="Genomic_DNA"/>
</dbReference>
<evidence type="ECO:0000313" key="1">
    <source>
        <dbReference type="EMBL" id="OYX35392.1"/>
    </source>
</evidence>
<dbReference type="Proteomes" id="UP000215595">
    <property type="component" value="Unassembled WGS sequence"/>
</dbReference>
<evidence type="ECO:0000313" key="2">
    <source>
        <dbReference type="Proteomes" id="UP000215595"/>
    </source>
</evidence>
<organism evidence="1 2">
    <name type="scientific">Brevundimonas subvibrioides</name>
    <dbReference type="NCBI Taxonomy" id="74313"/>
    <lineage>
        <taxon>Bacteria</taxon>
        <taxon>Pseudomonadati</taxon>
        <taxon>Pseudomonadota</taxon>
        <taxon>Alphaproteobacteria</taxon>
        <taxon>Caulobacterales</taxon>
        <taxon>Caulobacteraceae</taxon>
        <taxon>Brevundimonas</taxon>
    </lineage>
</organism>
<protein>
    <submittedName>
        <fullName evidence="1">Uncharacterized protein</fullName>
    </submittedName>
</protein>
<accession>A0A258FUH0</accession>
<sequence length="298" mass="33670">MNATALGEIEFYLFRPFEVAGQRHFLQPELRAKLASGSWARRHALLAAIDHRADISIDAQAIAEDFINLRFSPFMKKWCGRSPVGSYSAFARLGERSADGPGDYVAVLDVLADGGPGRFLAQDWNIEFAHFRQRRLLPVWLRGMATPYPDMLPEGFAAMIGELAEDAVTHGRRTKQQLCHDVPHIHHANSHIKAWAGLVSEFPKPPWLGSDRLRPILDEPGLRRESRRFYNCVHRRTDDYESGARTLFVWDGPPPVMVSVMFLGGRPFVREMSGLRNAQVDPLIAREIFEEIKNGGSR</sequence>
<dbReference type="AlphaFoldDB" id="A0A258FUH0"/>